<proteinExistence type="predicted"/>
<evidence type="ECO:0000313" key="1">
    <source>
        <dbReference type="EMBL" id="KAG6499506.1"/>
    </source>
</evidence>
<dbReference type="InterPro" id="IPR029063">
    <property type="entry name" value="SAM-dependent_MTases_sf"/>
</dbReference>
<gene>
    <name evidence="1" type="ORF">ZIOFF_039295</name>
</gene>
<dbReference type="Gene3D" id="3.40.50.150">
    <property type="entry name" value="Vaccinia Virus protein VP39"/>
    <property type="match status" value="1"/>
</dbReference>
<evidence type="ECO:0000313" key="2">
    <source>
        <dbReference type="Proteomes" id="UP000734854"/>
    </source>
</evidence>
<dbReference type="InterPro" id="IPR051720">
    <property type="entry name" value="rRNA_MeTrfase/Polyamine_Synth"/>
</dbReference>
<comment type="caution">
    <text evidence="1">The sequence shown here is derived from an EMBL/GenBank/DDBJ whole genome shotgun (WGS) entry which is preliminary data.</text>
</comment>
<dbReference type="EMBL" id="JACMSC010000011">
    <property type="protein sequence ID" value="KAG6499506.1"/>
    <property type="molecule type" value="Genomic_DNA"/>
</dbReference>
<dbReference type="PANTHER" id="PTHR23290:SF0">
    <property type="entry name" value="RRNA N6-ADENOSINE-METHYLTRANSFERASE METTL5"/>
    <property type="match status" value="1"/>
</dbReference>
<reference evidence="1 2" key="1">
    <citation type="submission" date="2020-08" db="EMBL/GenBank/DDBJ databases">
        <title>Plant Genome Project.</title>
        <authorList>
            <person name="Zhang R.-G."/>
        </authorList>
    </citation>
    <scope>NUCLEOTIDE SEQUENCE [LARGE SCALE GENOMIC DNA]</scope>
    <source>
        <tissue evidence="1">Rhizome</tissue>
    </source>
</reference>
<organism evidence="1 2">
    <name type="scientific">Zingiber officinale</name>
    <name type="common">Ginger</name>
    <name type="synonym">Amomum zingiber</name>
    <dbReference type="NCBI Taxonomy" id="94328"/>
    <lineage>
        <taxon>Eukaryota</taxon>
        <taxon>Viridiplantae</taxon>
        <taxon>Streptophyta</taxon>
        <taxon>Embryophyta</taxon>
        <taxon>Tracheophyta</taxon>
        <taxon>Spermatophyta</taxon>
        <taxon>Magnoliopsida</taxon>
        <taxon>Liliopsida</taxon>
        <taxon>Zingiberales</taxon>
        <taxon>Zingiberaceae</taxon>
        <taxon>Zingiber</taxon>
    </lineage>
</organism>
<dbReference type="GO" id="GO:0008988">
    <property type="term" value="F:rRNA (adenine-N6-)-methyltransferase activity"/>
    <property type="evidence" value="ECO:0007669"/>
    <property type="project" value="TreeGrafter"/>
</dbReference>
<dbReference type="PANTHER" id="PTHR23290">
    <property type="entry name" value="RRNA N6-ADENOSINE-METHYLTRANSFERASE METTL5"/>
    <property type="match status" value="1"/>
</dbReference>
<keyword evidence="2" id="KW-1185">Reference proteome</keyword>
<dbReference type="Proteomes" id="UP000734854">
    <property type="component" value="Unassembled WGS sequence"/>
</dbReference>
<accession>A0A8J5G497</accession>
<name>A0A8J5G497_ZINOF</name>
<dbReference type="AlphaFoldDB" id="A0A8J5G497"/>
<sequence>MKLKQLEGLLGTLQQFSHPKIELEQYPTGPHIASRLLYTWKSNINIVLVSENNRFVLTEECPSVPPANVTRVVRELYDRWIASNNKAKAYMLVSMSDALRSKMEPKECTFEIMESL</sequence>
<protein>
    <submittedName>
        <fullName evidence="1">Uncharacterized protein</fullName>
    </submittedName>
</protein>